<evidence type="ECO:0000259" key="11">
    <source>
        <dbReference type="PROSITE" id="PS50196"/>
    </source>
</evidence>
<dbReference type="PANTHER" id="PTHR23138">
    <property type="entry name" value="RAN BINDING PROTEIN"/>
    <property type="match status" value="1"/>
</dbReference>
<dbReference type="SMART" id="SM00160">
    <property type="entry name" value="RanBD"/>
    <property type="match status" value="1"/>
</dbReference>
<evidence type="ECO:0000313" key="13">
    <source>
        <dbReference type="Proteomes" id="UP001150569"/>
    </source>
</evidence>
<dbReference type="InterPro" id="IPR015007">
    <property type="entry name" value="NUP2/50/61"/>
</dbReference>
<dbReference type="OrthoDB" id="185618at2759"/>
<keyword evidence="9" id="KW-0539">Nucleus</keyword>
<dbReference type="GO" id="GO:0015031">
    <property type="term" value="P:protein transport"/>
    <property type="evidence" value="ECO:0007669"/>
    <property type="project" value="UniProtKB-KW"/>
</dbReference>
<keyword evidence="2" id="KW-0813">Transport</keyword>
<evidence type="ECO:0000256" key="4">
    <source>
        <dbReference type="ARBA" id="ARBA00022816"/>
    </source>
</evidence>
<accession>A0A9W8DRJ1</accession>
<feature type="compositionally biased region" description="Low complexity" evidence="10">
    <location>
        <begin position="497"/>
        <end position="520"/>
    </location>
</feature>
<dbReference type="InterPro" id="IPR000156">
    <property type="entry name" value="Ran_bind_dom"/>
</dbReference>
<feature type="region of interest" description="Disordered" evidence="10">
    <location>
        <begin position="354"/>
        <end position="520"/>
    </location>
</feature>
<reference evidence="12" key="1">
    <citation type="submission" date="2022-07" db="EMBL/GenBank/DDBJ databases">
        <title>Phylogenomic reconstructions and comparative analyses of Kickxellomycotina fungi.</title>
        <authorList>
            <person name="Reynolds N.K."/>
            <person name="Stajich J.E."/>
            <person name="Barry K."/>
            <person name="Grigoriev I.V."/>
            <person name="Crous P."/>
            <person name="Smith M.E."/>
        </authorList>
    </citation>
    <scope>NUCLEOTIDE SEQUENCE</scope>
    <source>
        <strain evidence="12">RSA 861</strain>
    </source>
</reference>
<feature type="compositionally biased region" description="Low complexity" evidence="10">
    <location>
        <begin position="385"/>
        <end position="403"/>
    </location>
</feature>
<sequence>MGKREADKQLTQLNQFEEENAGGSEGSSGFARASEDVIAKRVIKMPKSRKAKVANDGTTAKASSAFAGFAGFGTPATSAASEGTAGTLSGFSFGSASKTSAFTTATASASASPAVPKPTAFTFGTSTTPSNPFASSSFKAAMGNSEAKGANSPTSLAADTTFGATSNSFGFAATDSKTSAATSTAPTVPALSFTSPTSTTSTTPIAWGSTLPVQKVQPFKPPAATATSSSASTTTAAWGMAPPSQTVQPFRPPVSTATDAASAKAPVSAVSTTTAATSSSSSRGKEDATSDKTARLRQYMLNLQGLNQSFAKAVQSYLQSNPHLDISFCFQSYHDHLSNIRDRFQDVLDTTAGEFRSTSQAPEASKPSAFGGSTAFGGQPPAKETGSSSTSAFGSSVFGSDKASASDDKSPASESPFSTLNGTGSSGTTKPSTATTKDGGPAASSTSSTGFGGAGESHTSPFGSWGAAKPPTLETEGKPAASMGFGGFGSTSKPAFGSGSWGTPSATAASSSEAAKPTAPSVFGSSAFGSGNSFGGSTSGSGAFSSGGGGFSSNGFGAPVTSATATGSSGFTGFGGGAQPAKPEAVDATEEASYEPPSTLTQSTSRAGEEDEVTIYETLCKVFAFDATKKSFGDRGVGDLRINRHRETGAMRLLCRQKGSDTISLNVAVFPAMQFTHPEGKKDIVFIAVAGEGKPTKFLLRVKTPELARELKSQLEKARDSLEK</sequence>
<dbReference type="EMBL" id="JANBPT010000460">
    <property type="protein sequence ID" value="KAJ1919864.1"/>
    <property type="molecule type" value="Genomic_DNA"/>
</dbReference>
<dbReference type="GO" id="GO:0005643">
    <property type="term" value="C:nuclear pore"/>
    <property type="evidence" value="ECO:0007669"/>
    <property type="project" value="UniProtKB-SubCell"/>
</dbReference>
<dbReference type="InterPro" id="IPR045255">
    <property type="entry name" value="RanBP1-like"/>
</dbReference>
<feature type="region of interest" description="Disordered" evidence="10">
    <location>
        <begin position="220"/>
        <end position="291"/>
    </location>
</feature>
<comment type="caution">
    <text evidence="12">The sequence shown here is derived from an EMBL/GenBank/DDBJ whole genome shotgun (WGS) entry which is preliminary data.</text>
</comment>
<keyword evidence="6" id="KW-0007">Acetylation</keyword>
<evidence type="ECO:0000256" key="7">
    <source>
        <dbReference type="ARBA" id="ARBA00023010"/>
    </source>
</evidence>
<dbReference type="Gene3D" id="2.30.29.30">
    <property type="entry name" value="Pleckstrin-homology domain (PH domain)/Phosphotyrosine-binding domain (PTB)"/>
    <property type="match status" value="1"/>
</dbReference>
<dbReference type="PANTHER" id="PTHR23138:SF141">
    <property type="entry name" value="NUCLEAR PORE COMPLEX PROTEIN NUP50"/>
    <property type="match status" value="1"/>
</dbReference>
<keyword evidence="13" id="KW-1185">Reference proteome</keyword>
<evidence type="ECO:0000256" key="9">
    <source>
        <dbReference type="ARBA" id="ARBA00023242"/>
    </source>
</evidence>
<keyword evidence="5" id="KW-0653">Protein transport</keyword>
<evidence type="ECO:0000256" key="1">
    <source>
        <dbReference type="ARBA" id="ARBA00004567"/>
    </source>
</evidence>
<dbReference type="CDD" id="cd13170">
    <property type="entry name" value="RanBD_NUP50"/>
    <property type="match status" value="1"/>
</dbReference>
<dbReference type="GO" id="GO:0051028">
    <property type="term" value="P:mRNA transport"/>
    <property type="evidence" value="ECO:0007669"/>
    <property type="project" value="UniProtKB-KW"/>
</dbReference>
<dbReference type="Proteomes" id="UP001150569">
    <property type="component" value="Unassembled WGS sequence"/>
</dbReference>
<dbReference type="InterPro" id="IPR011993">
    <property type="entry name" value="PH-like_dom_sf"/>
</dbReference>
<keyword evidence="8" id="KW-0906">Nuclear pore complex</keyword>
<keyword evidence="7" id="KW-0811">Translocation</keyword>
<dbReference type="Pfam" id="PF08911">
    <property type="entry name" value="NUP50"/>
    <property type="match status" value="1"/>
</dbReference>
<gene>
    <name evidence="12" type="ORF">IWQ60_007137</name>
</gene>
<evidence type="ECO:0000256" key="8">
    <source>
        <dbReference type="ARBA" id="ARBA00023132"/>
    </source>
</evidence>
<dbReference type="PROSITE" id="PS50196">
    <property type="entry name" value="RANBD1"/>
    <property type="match status" value="1"/>
</dbReference>
<protein>
    <recommendedName>
        <fullName evidence="11">RanBD1 domain-containing protein</fullName>
    </recommendedName>
</protein>
<feature type="domain" description="RanBD1" evidence="11">
    <location>
        <begin position="593"/>
        <end position="724"/>
    </location>
</feature>
<evidence type="ECO:0000256" key="6">
    <source>
        <dbReference type="ARBA" id="ARBA00022990"/>
    </source>
</evidence>
<evidence type="ECO:0000313" key="12">
    <source>
        <dbReference type="EMBL" id="KAJ1919864.1"/>
    </source>
</evidence>
<feature type="compositionally biased region" description="Low complexity" evidence="10">
    <location>
        <begin position="412"/>
        <end position="449"/>
    </location>
</feature>
<feature type="compositionally biased region" description="Polar residues" evidence="10">
    <location>
        <begin position="596"/>
        <end position="606"/>
    </location>
</feature>
<keyword evidence="4" id="KW-0509">mRNA transport</keyword>
<feature type="compositionally biased region" description="Low complexity" evidence="10">
    <location>
        <begin position="254"/>
        <end position="282"/>
    </location>
</feature>
<dbReference type="Pfam" id="PF00638">
    <property type="entry name" value="Ran_BP1"/>
    <property type="match status" value="1"/>
</dbReference>
<feature type="region of interest" description="Disordered" evidence="10">
    <location>
        <begin position="1"/>
        <end position="32"/>
    </location>
</feature>
<evidence type="ECO:0000256" key="3">
    <source>
        <dbReference type="ARBA" id="ARBA00022737"/>
    </source>
</evidence>
<dbReference type="SUPFAM" id="SSF50729">
    <property type="entry name" value="PH domain-like"/>
    <property type="match status" value="1"/>
</dbReference>
<organism evidence="12 13">
    <name type="scientific">Tieghemiomyces parasiticus</name>
    <dbReference type="NCBI Taxonomy" id="78921"/>
    <lineage>
        <taxon>Eukaryota</taxon>
        <taxon>Fungi</taxon>
        <taxon>Fungi incertae sedis</taxon>
        <taxon>Zoopagomycota</taxon>
        <taxon>Kickxellomycotina</taxon>
        <taxon>Dimargaritomycetes</taxon>
        <taxon>Dimargaritales</taxon>
        <taxon>Dimargaritaceae</taxon>
        <taxon>Tieghemiomyces</taxon>
    </lineage>
</organism>
<feature type="compositionally biased region" description="Low complexity" evidence="10">
    <location>
        <begin position="223"/>
        <end position="237"/>
    </location>
</feature>
<evidence type="ECO:0000256" key="5">
    <source>
        <dbReference type="ARBA" id="ARBA00022927"/>
    </source>
</evidence>
<dbReference type="AlphaFoldDB" id="A0A9W8DRJ1"/>
<evidence type="ECO:0000256" key="10">
    <source>
        <dbReference type="SAM" id="MobiDB-lite"/>
    </source>
</evidence>
<evidence type="ECO:0000256" key="2">
    <source>
        <dbReference type="ARBA" id="ARBA00022448"/>
    </source>
</evidence>
<feature type="region of interest" description="Disordered" evidence="10">
    <location>
        <begin position="571"/>
        <end position="609"/>
    </location>
</feature>
<keyword evidence="3" id="KW-0677">Repeat</keyword>
<proteinExistence type="predicted"/>
<comment type="subcellular location">
    <subcellularLocation>
        <location evidence="1">Nucleus</location>
        <location evidence="1">Nuclear pore complex</location>
    </subcellularLocation>
</comment>
<name>A0A9W8DRJ1_9FUNG</name>